<organism evidence="1 2">
    <name type="scientific">Rubellicoccus peritrichatus</name>
    <dbReference type="NCBI Taxonomy" id="3080537"/>
    <lineage>
        <taxon>Bacteria</taxon>
        <taxon>Pseudomonadati</taxon>
        <taxon>Verrucomicrobiota</taxon>
        <taxon>Opitutia</taxon>
        <taxon>Puniceicoccales</taxon>
        <taxon>Cerasicoccaceae</taxon>
        <taxon>Rubellicoccus</taxon>
    </lineage>
</organism>
<dbReference type="EMBL" id="CP136920">
    <property type="protein sequence ID" value="WOO41127.1"/>
    <property type="molecule type" value="Genomic_DNA"/>
</dbReference>
<keyword evidence="2" id="KW-1185">Reference proteome</keyword>
<evidence type="ECO:0000313" key="2">
    <source>
        <dbReference type="Proteomes" id="UP001304300"/>
    </source>
</evidence>
<proteinExistence type="predicted"/>
<sequence length="256" mass="27685">MKEILYVIVFSLQVLPLLAVEEVQAVLIESKIVSGDLKGEHEFLSMPRITVNEGVDARVGLPDSINLTLNPTITDEGIEVIAIFSHSDGIEGTKHLATSDAKSLLSKLSGYSDAPEQSESAESSSEAFPHYLRMAGLFALGKESISISLEDKRDGSSQWIGLGQTKNGITLVSVDLVSSRPSAIIVKGNESAKVFLKSKKIVPISSSIFKEVRNGFYIIKQKIQPDEEIILDVGESPNGQPLTLMLSASKMSKDPE</sequence>
<gene>
    <name evidence="1" type="ORF">RZN69_21105</name>
</gene>
<evidence type="ECO:0000313" key="1">
    <source>
        <dbReference type="EMBL" id="WOO41127.1"/>
    </source>
</evidence>
<accession>A0AAQ3L9H6</accession>
<dbReference type="AlphaFoldDB" id="A0AAQ3L9H6"/>
<reference evidence="1 2" key="1">
    <citation type="submission" date="2023-10" db="EMBL/GenBank/DDBJ databases">
        <title>Rubellicoccus peritrichatus gen. nov., sp. nov., isolated from an algae of coral reef tank.</title>
        <authorList>
            <person name="Luo J."/>
        </authorList>
    </citation>
    <scope>NUCLEOTIDE SEQUENCE [LARGE SCALE GENOMIC DNA]</scope>
    <source>
        <strain evidence="1 2">CR14</strain>
    </source>
</reference>
<name>A0AAQ3L9H6_9BACT</name>
<protein>
    <submittedName>
        <fullName evidence="1">Uncharacterized protein</fullName>
    </submittedName>
</protein>
<dbReference type="RefSeq" id="WP_317833528.1">
    <property type="nucleotide sequence ID" value="NZ_CP136920.1"/>
</dbReference>
<dbReference type="Proteomes" id="UP001304300">
    <property type="component" value="Chromosome"/>
</dbReference>
<dbReference type="KEGG" id="puo:RZN69_21105"/>